<evidence type="ECO:0000256" key="1">
    <source>
        <dbReference type="SAM" id="MobiDB-lite"/>
    </source>
</evidence>
<proteinExistence type="predicted"/>
<feature type="domain" description="Myb-like" evidence="2">
    <location>
        <begin position="78"/>
        <end position="141"/>
    </location>
</feature>
<evidence type="ECO:0000313" key="3">
    <source>
        <dbReference type="EMBL" id="SCV02192.1"/>
    </source>
</evidence>
<dbReference type="InterPro" id="IPR001005">
    <property type="entry name" value="SANT/Myb"/>
</dbReference>
<dbReference type="PROSITE" id="PS50090">
    <property type="entry name" value="MYB_LIKE"/>
    <property type="match status" value="1"/>
</dbReference>
<sequence>MSSAVLLPLPSPAREKKNDYPRNGSGGGAAGAAAAADSYSHVTAAAAAASTSQTRLQRVPRTLAHTPPQQPGPRTRLRCPWATEEDVALLTVVLQNGSLLSRHRSARVASSFWSHIADQLVVQWFILKNKRQCRDRFKLLLLRAMCRSHAPERGAARPTSHLEALLCTCLATFAVTEGREVVLLHGDDAASEDPPSALAAVAAVPPLPPLALVQPADLSPCEEHCHTQNAVLVETVNVLQARVDVLAAHVSDLMAILAERSRPTADRYPLHVYREST</sequence>
<dbReference type="AlphaFoldDB" id="A0A1G4KCU7"/>
<dbReference type="EMBL" id="LT598469">
    <property type="protein sequence ID" value="SCV02192.1"/>
    <property type="molecule type" value="Genomic_DNA"/>
</dbReference>
<protein>
    <submittedName>
        <fullName evidence="3">LAMI_0G16732g1_1</fullName>
    </submittedName>
</protein>
<feature type="region of interest" description="Disordered" evidence="1">
    <location>
        <begin position="1"/>
        <end position="33"/>
    </location>
</feature>
<organism evidence="3 4">
    <name type="scientific">Lachancea mirantina</name>
    <dbReference type="NCBI Taxonomy" id="1230905"/>
    <lineage>
        <taxon>Eukaryota</taxon>
        <taxon>Fungi</taxon>
        <taxon>Dikarya</taxon>
        <taxon>Ascomycota</taxon>
        <taxon>Saccharomycotina</taxon>
        <taxon>Saccharomycetes</taxon>
        <taxon>Saccharomycetales</taxon>
        <taxon>Saccharomycetaceae</taxon>
        <taxon>Lachancea</taxon>
    </lineage>
</organism>
<evidence type="ECO:0000313" key="4">
    <source>
        <dbReference type="Proteomes" id="UP000191024"/>
    </source>
</evidence>
<gene>
    <name evidence="3" type="ORF">LAMI_0G16732G</name>
</gene>
<accession>A0A1G4KCU7</accession>
<reference evidence="3 4" key="1">
    <citation type="submission" date="2016-03" db="EMBL/GenBank/DDBJ databases">
        <authorList>
            <person name="Devillers H."/>
        </authorList>
    </citation>
    <scope>NUCLEOTIDE SEQUENCE [LARGE SCALE GENOMIC DNA]</scope>
    <source>
        <strain evidence="3">CBS 11717</strain>
    </source>
</reference>
<evidence type="ECO:0000259" key="2">
    <source>
        <dbReference type="PROSITE" id="PS50090"/>
    </source>
</evidence>
<dbReference type="OrthoDB" id="4036644at2759"/>
<name>A0A1G4KCU7_9SACH</name>
<keyword evidence="4" id="KW-1185">Reference proteome</keyword>
<dbReference type="Proteomes" id="UP000191024">
    <property type="component" value="Chromosome G"/>
</dbReference>